<dbReference type="Proteomes" id="UP000235073">
    <property type="component" value="Unassembled WGS sequence"/>
</dbReference>
<feature type="transmembrane region" description="Helical" evidence="1">
    <location>
        <begin position="86"/>
        <end position="108"/>
    </location>
</feature>
<accession>A0A2I1YHD1</accession>
<reference evidence="2 3" key="1">
    <citation type="submission" date="2017-12" db="EMBL/GenBank/DDBJ databases">
        <title>Phylogenetic diversity of female urinary microbiome.</title>
        <authorList>
            <person name="Thomas-White K."/>
            <person name="Wolfe A.J."/>
        </authorList>
    </citation>
    <scope>NUCLEOTIDE SEQUENCE [LARGE SCALE GENOMIC DNA]</scope>
    <source>
        <strain evidence="2 3">UMB0733</strain>
    </source>
</reference>
<evidence type="ECO:0008006" key="4">
    <source>
        <dbReference type="Google" id="ProtNLM"/>
    </source>
</evidence>
<comment type="caution">
    <text evidence="2">The sequence shown here is derived from an EMBL/GenBank/DDBJ whole genome shotgun (WGS) entry which is preliminary data.</text>
</comment>
<sequence>MVRDTKNRDLKQEMTLKNNLFSRYMIFRYSLALLFFANIYWIMILSYRFNFIIILPIIELCLLIGAIAEQFTLYGKMKAVLKVTKLAFLGQIAVNVIAIMLVILPHQFGNAFPIFSDHMSVKLLVITLQLLGLFISRLNLKRIEQVKNNTDKFYYRFQQAFGKVL</sequence>
<feature type="transmembrane region" description="Helical" evidence="1">
    <location>
        <begin position="21"/>
        <end position="43"/>
    </location>
</feature>
<feature type="transmembrane region" description="Helical" evidence="1">
    <location>
        <begin position="49"/>
        <end position="74"/>
    </location>
</feature>
<name>A0A2I1YHD1_STRMC</name>
<proteinExistence type="predicted"/>
<keyword evidence="1" id="KW-0812">Transmembrane</keyword>
<organism evidence="2 3">
    <name type="scientific">Streptococcus macedonicus</name>
    <name type="common">Streptococcus gallolyticus macedonicus</name>
    <dbReference type="NCBI Taxonomy" id="59310"/>
    <lineage>
        <taxon>Bacteria</taxon>
        <taxon>Bacillati</taxon>
        <taxon>Bacillota</taxon>
        <taxon>Bacilli</taxon>
        <taxon>Lactobacillales</taxon>
        <taxon>Streptococcaceae</taxon>
        <taxon>Streptococcus</taxon>
    </lineage>
</organism>
<evidence type="ECO:0000256" key="1">
    <source>
        <dbReference type="SAM" id="Phobius"/>
    </source>
</evidence>
<gene>
    <name evidence="2" type="ORF">CYK21_03260</name>
</gene>
<keyword evidence="1" id="KW-1133">Transmembrane helix</keyword>
<evidence type="ECO:0000313" key="3">
    <source>
        <dbReference type="Proteomes" id="UP000235073"/>
    </source>
</evidence>
<dbReference type="RefSeq" id="WP_003065009.1">
    <property type="nucleotide sequence ID" value="NZ_PKIB01000002.1"/>
</dbReference>
<protein>
    <recommendedName>
        <fullName evidence="4">PTS cellobiose transporter subunit IIC</fullName>
    </recommendedName>
</protein>
<keyword evidence="1" id="KW-0472">Membrane</keyword>
<dbReference type="EMBL" id="PKIB01000002">
    <property type="protein sequence ID" value="PLA54262.1"/>
    <property type="molecule type" value="Genomic_DNA"/>
</dbReference>
<feature type="transmembrane region" description="Helical" evidence="1">
    <location>
        <begin position="120"/>
        <end position="140"/>
    </location>
</feature>
<evidence type="ECO:0000313" key="2">
    <source>
        <dbReference type="EMBL" id="PLA54262.1"/>
    </source>
</evidence>
<dbReference type="AlphaFoldDB" id="A0A2I1YHD1"/>